<dbReference type="PANTHER" id="PTHR37406">
    <property type="entry name" value="T4-TYPE LYSOZYME 1-RELATED"/>
    <property type="match status" value="1"/>
</dbReference>
<dbReference type="SUPFAM" id="SSF53955">
    <property type="entry name" value="Lysozyme-like"/>
    <property type="match status" value="1"/>
</dbReference>
<dbReference type="EMBL" id="JAAXYH010000010">
    <property type="protein sequence ID" value="NMH66251.1"/>
    <property type="molecule type" value="Genomic_DNA"/>
</dbReference>
<keyword evidence="5" id="KW-1185">Reference proteome</keyword>
<dbReference type="InterPro" id="IPR023346">
    <property type="entry name" value="Lysozyme-like_dom_sf"/>
</dbReference>
<keyword evidence="3" id="KW-0378">Hydrolase</keyword>
<comment type="caution">
    <text evidence="4">The sequence shown here is derived from an EMBL/GenBank/DDBJ whole genome shotgun (WGS) entry which is preliminary data.</text>
</comment>
<dbReference type="PANTHER" id="PTHR37406:SF1">
    <property type="entry name" value="T4-TYPE LYSOZYME 1-RELATED"/>
    <property type="match status" value="1"/>
</dbReference>
<dbReference type="GO" id="GO:0009253">
    <property type="term" value="P:peptidoglycan catabolic process"/>
    <property type="evidence" value="ECO:0007669"/>
    <property type="project" value="InterPro"/>
</dbReference>
<dbReference type="Gene3D" id="1.10.530.40">
    <property type="match status" value="1"/>
</dbReference>
<dbReference type="GO" id="GO:0042742">
    <property type="term" value="P:defense response to bacterium"/>
    <property type="evidence" value="ECO:0007669"/>
    <property type="project" value="UniProtKB-KW"/>
</dbReference>
<evidence type="ECO:0000256" key="2">
    <source>
        <dbReference type="ARBA" id="ARBA00022638"/>
    </source>
</evidence>
<evidence type="ECO:0000313" key="5">
    <source>
        <dbReference type="Proteomes" id="UP000737113"/>
    </source>
</evidence>
<keyword evidence="1 3" id="KW-0929">Antimicrobial</keyword>
<protein>
    <recommendedName>
        <fullName evidence="3">Lysozyme</fullName>
        <ecNumber evidence="3">3.2.1.17</ecNumber>
    </recommendedName>
</protein>
<name>A0A972FV00_9GAMM</name>
<accession>A0A972FV00</accession>
<dbReference type="Pfam" id="PF00959">
    <property type="entry name" value="Phage_lysozyme"/>
    <property type="match status" value="1"/>
</dbReference>
<dbReference type="EC" id="3.2.1.17" evidence="3"/>
<keyword evidence="3" id="KW-0326">Glycosidase</keyword>
<comment type="similarity">
    <text evidence="3">Belongs to the glycosyl hydrolase 24 family.</text>
</comment>
<gene>
    <name evidence="4" type="ORF">HC757_13885</name>
</gene>
<dbReference type="AlphaFoldDB" id="A0A972FV00"/>
<reference evidence="4" key="1">
    <citation type="submission" date="2020-04" db="EMBL/GenBank/DDBJ databases">
        <title>Description of Shewanella salipaludis sp. nov., isolated from a salt marsh.</title>
        <authorList>
            <person name="Park S."/>
            <person name="Yoon J.-H."/>
        </authorList>
    </citation>
    <scope>NUCLEOTIDE SEQUENCE</scope>
    <source>
        <strain evidence="4">SHSM-M6</strain>
    </source>
</reference>
<organism evidence="4 5">
    <name type="scientific">Shewanella salipaludis</name>
    <dbReference type="NCBI Taxonomy" id="2723052"/>
    <lineage>
        <taxon>Bacteria</taxon>
        <taxon>Pseudomonadati</taxon>
        <taxon>Pseudomonadota</taxon>
        <taxon>Gammaproteobacteria</taxon>
        <taxon>Alteromonadales</taxon>
        <taxon>Shewanellaceae</taxon>
        <taxon>Shewanella</taxon>
    </lineage>
</organism>
<dbReference type="InterPro" id="IPR052619">
    <property type="entry name" value="Phage_lysozyme-like"/>
</dbReference>
<keyword evidence="2 3" id="KW-0081">Bacteriolytic enzyme</keyword>
<proteinExistence type="inferred from homology"/>
<dbReference type="GO" id="GO:0016998">
    <property type="term" value="P:cell wall macromolecule catabolic process"/>
    <property type="evidence" value="ECO:0007669"/>
    <property type="project" value="InterPro"/>
</dbReference>
<dbReference type="RefSeq" id="WP_169564967.1">
    <property type="nucleotide sequence ID" value="NZ_JAAXYH010000010.1"/>
</dbReference>
<dbReference type="InterPro" id="IPR002196">
    <property type="entry name" value="Glyco_hydro_24"/>
</dbReference>
<dbReference type="GO" id="GO:0031640">
    <property type="term" value="P:killing of cells of another organism"/>
    <property type="evidence" value="ECO:0007669"/>
    <property type="project" value="UniProtKB-KW"/>
</dbReference>
<comment type="catalytic activity">
    <reaction evidence="3">
        <text>Hydrolysis of (1-&gt;4)-beta-linkages between N-acetylmuramic acid and N-acetyl-D-glucosamine residues in a peptidoglycan and between N-acetyl-D-glucosamine residues in chitodextrins.</text>
        <dbReference type="EC" id="3.2.1.17"/>
    </reaction>
</comment>
<evidence type="ECO:0000256" key="1">
    <source>
        <dbReference type="ARBA" id="ARBA00022529"/>
    </source>
</evidence>
<sequence>MISAAEKATLRARMEKYEGKVSHMYLDSKGLVTVGVGHLLKDPASAQMLNFKTGTNLPASQDEVSADYEAVKKQPANRLAVFYKQHVKLKLADADINSLTDKHIDSFEGELRRIFPDFPTYPAEVKLALFDIIFNVGMTDLNNMWPGLKQAVKTKDWTTAAKESNRKSPISFERNKYVKDLFEKAAADSRSQTLAKP</sequence>
<dbReference type="InterPro" id="IPR023347">
    <property type="entry name" value="Lysozyme_dom_sf"/>
</dbReference>
<evidence type="ECO:0000313" key="4">
    <source>
        <dbReference type="EMBL" id="NMH66251.1"/>
    </source>
</evidence>
<dbReference type="Proteomes" id="UP000737113">
    <property type="component" value="Unassembled WGS sequence"/>
</dbReference>
<dbReference type="GO" id="GO:0003796">
    <property type="term" value="F:lysozyme activity"/>
    <property type="evidence" value="ECO:0007669"/>
    <property type="project" value="UniProtKB-EC"/>
</dbReference>
<evidence type="ECO:0000256" key="3">
    <source>
        <dbReference type="RuleBase" id="RU003788"/>
    </source>
</evidence>